<dbReference type="SUPFAM" id="SSF102405">
    <property type="entry name" value="MCP/YpsA-like"/>
    <property type="match status" value="1"/>
</dbReference>
<dbReference type="Pfam" id="PF02481">
    <property type="entry name" value="DNA_processg_A"/>
    <property type="match status" value="1"/>
</dbReference>
<dbReference type="RefSeq" id="WP_160898182.1">
    <property type="nucleotide sequence ID" value="NZ_WMEX01000002.1"/>
</dbReference>
<dbReference type="AlphaFoldDB" id="A0A9X4YBC9"/>
<evidence type="ECO:0000313" key="5">
    <source>
        <dbReference type="Proteomes" id="UP000460751"/>
    </source>
</evidence>
<dbReference type="EMBL" id="WMEX01000002">
    <property type="protein sequence ID" value="MYL25898.1"/>
    <property type="molecule type" value="Genomic_DNA"/>
</dbReference>
<feature type="domain" description="DprA winged helix" evidence="3">
    <location>
        <begin position="318"/>
        <end position="377"/>
    </location>
</feature>
<dbReference type="NCBIfam" id="TIGR00732">
    <property type="entry name" value="dprA"/>
    <property type="match status" value="1"/>
</dbReference>
<sequence>MTVMERPTLPGPETGDAHHLLALLPGMNPEHWQVVLDQLEDPARLLTMTPDSLRALGLPRSTRQTLNAWQAQGLEPTTRQRLEHARQQCGELGIRVIHWRDPDYPEALRHIHGPPPVLYCRGDINALNRPCLAMVGSRHASRDGLNHARRFAHALSEGGFSVVSGLALGIDGAAHKGALEGGGATVGILANGVDRPYPRRHEALARDMLQAGGLLISELPPGTPARAHLFPQRNRLISGLCLGVLVVEAGLRSGSLITARLAVEQGREVFAVPGSIHQPSVRGCHRLIREGAVLVETVDDIVSELGVWESVPARTEPQAETTPAHLDESSRRVLEAVTYEPVDSDSLCRATGMAAADLLQATLLLEMEGLVESTPGGYRRRSG</sequence>
<feature type="domain" description="Smf/DprA SLOG" evidence="2">
    <location>
        <begin position="96"/>
        <end position="305"/>
    </location>
</feature>
<dbReference type="InterPro" id="IPR036388">
    <property type="entry name" value="WH-like_DNA-bd_sf"/>
</dbReference>
<dbReference type="PANTHER" id="PTHR43022:SF1">
    <property type="entry name" value="PROTEIN SMF"/>
    <property type="match status" value="1"/>
</dbReference>
<dbReference type="Gene3D" id="3.40.50.450">
    <property type="match status" value="1"/>
</dbReference>
<proteinExistence type="inferred from homology"/>
<dbReference type="PANTHER" id="PTHR43022">
    <property type="entry name" value="PROTEIN SMF"/>
    <property type="match status" value="1"/>
</dbReference>
<protein>
    <submittedName>
        <fullName evidence="4">DNA-protecting protein DprA</fullName>
    </submittedName>
</protein>
<evidence type="ECO:0000256" key="1">
    <source>
        <dbReference type="ARBA" id="ARBA00006525"/>
    </source>
</evidence>
<evidence type="ECO:0000259" key="2">
    <source>
        <dbReference type="Pfam" id="PF02481"/>
    </source>
</evidence>
<dbReference type="Pfam" id="PF17782">
    <property type="entry name" value="WHD_DprA"/>
    <property type="match status" value="1"/>
</dbReference>
<dbReference type="Proteomes" id="UP000460751">
    <property type="component" value="Unassembled WGS sequence"/>
</dbReference>
<gene>
    <name evidence="4" type="primary">dprA</name>
    <name evidence="4" type="ORF">GLW01_03735</name>
</gene>
<dbReference type="InterPro" id="IPR041614">
    <property type="entry name" value="DprA_WH"/>
</dbReference>
<keyword evidence="5" id="KW-1185">Reference proteome</keyword>
<comment type="similarity">
    <text evidence="1">Belongs to the DprA/Smf family.</text>
</comment>
<evidence type="ECO:0000259" key="3">
    <source>
        <dbReference type="Pfam" id="PF17782"/>
    </source>
</evidence>
<comment type="caution">
    <text evidence="4">The sequence shown here is derived from an EMBL/GenBank/DDBJ whole genome shotgun (WGS) entry which is preliminary data.</text>
</comment>
<evidence type="ECO:0000313" key="4">
    <source>
        <dbReference type="EMBL" id="MYL25898.1"/>
    </source>
</evidence>
<reference evidence="4 5" key="1">
    <citation type="submission" date="2019-11" db="EMBL/GenBank/DDBJ databases">
        <title>Genome sequences of 17 halophilic strains isolated from different environments.</title>
        <authorList>
            <person name="Furrow R.E."/>
        </authorList>
    </citation>
    <scope>NUCLEOTIDE SEQUENCE [LARGE SCALE GENOMIC DNA]</scope>
    <source>
        <strain evidence="4 5">22507_15_FS</strain>
    </source>
</reference>
<dbReference type="InterPro" id="IPR003488">
    <property type="entry name" value="DprA"/>
</dbReference>
<dbReference type="Gene3D" id="1.10.10.10">
    <property type="entry name" value="Winged helix-like DNA-binding domain superfamily/Winged helix DNA-binding domain"/>
    <property type="match status" value="1"/>
</dbReference>
<dbReference type="GO" id="GO:0009294">
    <property type="term" value="P:DNA-mediated transformation"/>
    <property type="evidence" value="ECO:0007669"/>
    <property type="project" value="InterPro"/>
</dbReference>
<dbReference type="InterPro" id="IPR057666">
    <property type="entry name" value="DrpA_SLOG"/>
</dbReference>
<name>A0A9X4YBC9_9GAMM</name>
<organism evidence="4 5">
    <name type="scientific">Vreelandella halophila</name>
    <dbReference type="NCBI Taxonomy" id="86177"/>
    <lineage>
        <taxon>Bacteria</taxon>
        <taxon>Pseudomonadati</taxon>
        <taxon>Pseudomonadota</taxon>
        <taxon>Gammaproteobacteria</taxon>
        <taxon>Oceanospirillales</taxon>
        <taxon>Halomonadaceae</taxon>
        <taxon>Vreelandella</taxon>
    </lineage>
</organism>
<accession>A0A9X4YBC9</accession>
<dbReference type="OrthoDB" id="9785707at2"/>